<dbReference type="EMBL" id="ML975541">
    <property type="protein sequence ID" value="KAF1828484.1"/>
    <property type="molecule type" value="Genomic_DNA"/>
</dbReference>
<dbReference type="AlphaFoldDB" id="A0A6A5K213"/>
<feature type="transmembrane region" description="Helical" evidence="2">
    <location>
        <begin position="211"/>
        <end position="228"/>
    </location>
</feature>
<reference evidence="3" key="1">
    <citation type="submission" date="2020-01" db="EMBL/GenBank/DDBJ databases">
        <authorList>
            <consortium name="DOE Joint Genome Institute"/>
            <person name="Haridas S."/>
            <person name="Albert R."/>
            <person name="Binder M."/>
            <person name="Bloem J."/>
            <person name="Labutti K."/>
            <person name="Salamov A."/>
            <person name="Andreopoulos B."/>
            <person name="Baker S.E."/>
            <person name="Barry K."/>
            <person name="Bills G."/>
            <person name="Bluhm B.H."/>
            <person name="Cannon C."/>
            <person name="Castanera R."/>
            <person name="Culley D.E."/>
            <person name="Daum C."/>
            <person name="Ezra D."/>
            <person name="Gonzalez J.B."/>
            <person name="Henrissat B."/>
            <person name="Kuo A."/>
            <person name="Liang C."/>
            <person name="Lipzen A."/>
            <person name="Lutzoni F."/>
            <person name="Magnuson J."/>
            <person name="Mondo S."/>
            <person name="Nolan M."/>
            <person name="Ohm R."/>
            <person name="Pangilinan J."/>
            <person name="Park H.-J."/>
            <person name="Ramirez L."/>
            <person name="Alfaro M."/>
            <person name="Sun H."/>
            <person name="Tritt A."/>
            <person name="Yoshinaga Y."/>
            <person name="Zwiers L.-H."/>
            <person name="Turgeon B.G."/>
            <person name="Goodwin S.B."/>
            <person name="Spatafora J.W."/>
            <person name="Crous P.W."/>
            <person name="Grigoriev I.V."/>
        </authorList>
    </citation>
    <scope>NUCLEOTIDE SEQUENCE</scope>
    <source>
        <strain evidence="3">P77</strain>
    </source>
</reference>
<proteinExistence type="predicted"/>
<evidence type="ECO:0000256" key="1">
    <source>
        <dbReference type="SAM" id="MobiDB-lite"/>
    </source>
</evidence>
<evidence type="ECO:0000256" key="2">
    <source>
        <dbReference type="SAM" id="Phobius"/>
    </source>
</evidence>
<keyword evidence="2" id="KW-0472">Membrane</keyword>
<organism evidence="3 4">
    <name type="scientific">Decorospora gaudefroyi</name>
    <dbReference type="NCBI Taxonomy" id="184978"/>
    <lineage>
        <taxon>Eukaryota</taxon>
        <taxon>Fungi</taxon>
        <taxon>Dikarya</taxon>
        <taxon>Ascomycota</taxon>
        <taxon>Pezizomycotina</taxon>
        <taxon>Dothideomycetes</taxon>
        <taxon>Pleosporomycetidae</taxon>
        <taxon>Pleosporales</taxon>
        <taxon>Pleosporineae</taxon>
        <taxon>Pleosporaceae</taxon>
        <taxon>Decorospora</taxon>
    </lineage>
</organism>
<keyword evidence="2" id="KW-0812">Transmembrane</keyword>
<feature type="compositionally biased region" description="Basic and acidic residues" evidence="1">
    <location>
        <begin position="58"/>
        <end position="68"/>
    </location>
</feature>
<dbReference type="Proteomes" id="UP000800040">
    <property type="component" value="Unassembled WGS sequence"/>
</dbReference>
<keyword evidence="4" id="KW-1185">Reference proteome</keyword>
<sequence length="301" mass="33826">MDCLIYRLEFHLPYLTLEDADRRPTLLVEVKTCDDIRRRGKATGDHVLSDNDFAGAPEKTEHDSPTKHTRDLLGDVAMRQECQKGSGRRLIWIAEGSAAKSVSEALRRADVDLDEQSDAQRWALESTYGVINLQSHQRTFLDSCVLAVGQGGWWWILRNYETSRDHTGSNTAASLTYKDMLRNPPTGLFVIAALVYGILAMLQYHINRADYFQQLCLVSGLAAGFLLSPSIPFTMPGSPISLYTFAATTSMALACSACGHWTWRTFFSRREARLEAKIAEWGDDARDIEKDTHVIRFCEVA</sequence>
<name>A0A6A5K213_9PLEO</name>
<evidence type="ECO:0000313" key="4">
    <source>
        <dbReference type="Proteomes" id="UP000800040"/>
    </source>
</evidence>
<evidence type="ECO:0000313" key="3">
    <source>
        <dbReference type="EMBL" id="KAF1828484.1"/>
    </source>
</evidence>
<gene>
    <name evidence="3" type="ORF">BDW02DRAFT_574834</name>
</gene>
<accession>A0A6A5K213</accession>
<protein>
    <submittedName>
        <fullName evidence="3">Uncharacterized protein</fullName>
    </submittedName>
</protein>
<feature type="transmembrane region" description="Helical" evidence="2">
    <location>
        <begin position="240"/>
        <end position="263"/>
    </location>
</feature>
<dbReference type="OrthoDB" id="3694787at2759"/>
<feature type="region of interest" description="Disordered" evidence="1">
    <location>
        <begin position="47"/>
        <end position="68"/>
    </location>
</feature>
<feature type="transmembrane region" description="Helical" evidence="2">
    <location>
        <begin position="186"/>
        <end position="204"/>
    </location>
</feature>
<keyword evidence="2" id="KW-1133">Transmembrane helix</keyword>